<dbReference type="STRING" id="694270.A0A395SRH9"/>
<evidence type="ECO:0000313" key="3">
    <source>
        <dbReference type="Proteomes" id="UP000266234"/>
    </source>
</evidence>
<organism evidence="2 3">
    <name type="scientific">Fusarium longipes</name>
    <dbReference type="NCBI Taxonomy" id="694270"/>
    <lineage>
        <taxon>Eukaryota</taxon>
        <taxon>Fungi</taxon>
        <taxon>Dikarya</taxon>
        <taxon>Ascomycota</taxon>
        <taxon>Pezizomycotina</taxon>
        <taxon>Sordariomycetes</taxon>
        <taxon>Hypocreomycetidae</taxon>
        <taxon>Hypocreales</taxon>
        <taxon>Nectriaceae</taxon>
        <taxon>Fusarium</taxon>
    </lineage>
</organism>
<feature type="compositionally biased region" description="Low complexity" evidence="1">
    <location>
        <begin position="98"/>
        <end position="114"/>
    </location>
</feature>
<feature type="compositionally biased region" description="Polar residues" evidence="1">
    <location>
        <begin position="198"/>
        <end position="208"/>
    </location>
</feature>
<evidence type="ECO:0000313" key="2">
    <source>
        <dbReference type="EMBL" id="RGP75078.1"/>
    </source>
</evidence>
<feature type="compositionally biased region" description="Low complexity" evidence="1">
    <location>
        <begin position="14"/>
        <end position="37"/>
    </location>
</feature>
<dbReference type="OrthoDB" id="5429993at2759"/>
<proteinExistence type="predicted"/>
<dbReference type="Proteomes" id="UP000266234">
    <property type="component" value="Unassembled WGS sequence"/>
</dbReference>
<name>A0A395SRH9_9HYPO</name>
<reference evidence="2 3" key="1">
    <citation type="journal article" date="2018" name="PLoS Pathog.">
        <title>Evolution of structural diversity of trichothecenes, a family of toxins produced by plant pathogenic and entomopathogenic fungi.</title>
        <authorList>
            <person name="Proctor R.H."/>
            <person name="McCormick S.P."/>
            <person name="Kim H.S."/>
            <person name="Cardoza R.E."/>
            <person name="Stanley A.M."/>
            <person name="Lindo L."/>
            <person name="Kelly A."/>
            <person name="Brown D.W."/>
            <person name="Lee T."/>
            <person name="Vaughan M.M."/>
            <person name="Alexander N.J."/>
            <person name="Busman M."/>
            <person name="Gutierrez S."/>
        </authorList>
    </citation>
    <scope>NUCLEOTIDE SEQUENCE [LARGE SCALE GENOMIC DNA]</scope>
    <source>
        <strain evidence="2 3">NRRL 20695</strain>
    </source>
</reference>
<evidence type="ECO:0000256" key="1">
    <source>
        <dbReference type="SAM" id="MobiDB-lite"/>
    </source>
</evidence>
<comment type="caution">
    <text evidence="2">The sequence shown here is derived from an EMBL/GenBank/DDBJ whole genome shotgun (WGS) entry which is preliminary data.</text>
</comment>
<protein>
    <submittedName>
        <fullName evidence="2">Aga1 a-agglutinin anchor subunit</fullName>
    </submittedName>
</protein>
<keyword evidence="3" id="KW-1185">Reference proteome</keyword>
<feature type="compositionally biased region" description="Low complexity" evidence="1">
    <location>
        <begin position="53"/>
        <end position="68"/>
    </location>
</feature>
<sequence>MSTLQRSKSIRKPTASSSTTATTTKTKTTAAAATNSTDADRHGSPSRLPVKPLTRSATTSTSTTRTLRNGAPGLSRTTSVKQPPKPATLEPVKRETRYPPSTTTTRTRPAVRPTSADGPAQAARKAPAPSHTRAKSTATGLKNAPALRPSSSTSSASSTTTTSTTTTTTKSTRTLRSSTTSNVEKSSGAAPRLRPAFSTLQQHYSPAKSSAPKPLTSTFLAPPSPSKLPANVAASAETSKLQTELLQLHLLHRDAPAVDAAWRASAERKLGEQFSNLAAASKQVDDQEKAEVERENVLALRKWAVGGGLEERIQLLDSVMSGLWALEEPGGRYARVVRRFERWVERMCEIEEARREGGALLQESDVLFISELDSAWKDECAGLVRRLDTLKQQLNQLGDFPTECQGEDDTNEPSSLQRMVKGSRELVHGMLTELNVMEGIERDALAREDDWIERMNRDEDTDDTPRAGAVWRVV</sequence>
<feature type="region of interest" description="Disordered" evidence="1">
    <location>
        <begin position="1"/>
        <end position="230"/>
    </location>
</feature>
<accession>A0A395SRH9</accession>
<dbReference type="AlphaFoldDB" id="A0A395SRH9"/>
<feature type="compositionally biased region" description="Low complexity" evidence="1">
    <location>
        <begin position="150"/>
        <end position="181"/>
    </location>
</feature>
<dbReference type="EMBL" id="PXOG01000125">
    <property type="protein sequence ID" value="RGP75078.1"/>
    <property type="molecule type" value="Genomic_DNA"/>
</dbReference>
<gene>
    <name evidence="2" type="ORF">FLONG3_5860</name>
</gene>